<feature type="region of interest" description="Disordered" evidence="1">
    <location>
        <begin position="22"/>
        <end position="48"/>
    </location>
</feature>
<sequence>MYSTARHGTALWAATSDVQGHGIRPRTLRAHPGKASDPPDGVPGPLKRPSMRAHSMEVHVQAIDENMYLYGPGFQMPASAVCMEQAVPVPGTSAAALRLHASPKKAQSLRVLVPPLILIPLSGSDLESLASANLGVMTSMPFHRSM</sequence>
<proteinExistence type="predicted"/>
<evidence type="ECO:0000313" key="3">
    <source>
        <dbReference type="Proteomes" id="UP001273209"/>
    </source>
</evidence>
<dbReference type="AlphaFoldDB" id="A0AAE1IDW3"/>
<gene>
    <name evidence="2" type="ORF">Triagg1_4524</name>
</gene>
<evidence type="ECO:0000313" key="2">
    <source>
        <dbReference type="EMBL" id="KAK4075403.1"/>
    </source>
</evidence>
<organism evidence="2 3">
    <name type="scientific">Trichoderma aggressivum f. europaeum</name>
    <dbReference type="NCBI Taxonomy" id="173218"/>
    <lineage>
        <taxon>Eukaryota</taxon>
        <taxon>Fungi</taxon>
        <taxon>Dikarya</taxon>
        <taxon>Ascomycota</taxon>
        <taxon>Pezizomycotina</taxon>
        <taxon>Sordariomycetes</taxon>
        <taxon>Hypocreomycetidae</taxon>
        <taxon>Hypocreales</taxon>
        <taxon>Hypocreaceae</taxon>
        <taxon>Trichoderma</taxon>
    </lineage>
</organism>
<name>A0AAE1IDW3_9HYPO</name>
<accession>A0AAE1IDW3</accession>
<dbReference type="RefSeq" id="XP_062756541.1">
    <property type="nucleotide sequence ID" value="XM_062898937.1"/>
</dbReference>
<protein>
    <submittedName>
        <fullName evidence="2">Uncharacterized protein</fullName>
    </submittedName>
</protein>
<dbReference type="GeneID" id="87918842"/>
<feature type="compositionally biased region" description="Basic residues" evidence="1">
    <location>
        <begin position="23"/>
        <end position="32"/>
    </location>
</feature>
<dbReference type="Proteomes" id="UP001273209">
    <property type="component" value="Unassembled WGS sequence"/>
</dbReference>
<reference evidence="2" key="1">
    <citation type="submission" date="2023-11" db="EMBL/GenBank/DDBJ databases">
        <title>The genome sequences of three competitors of mushroom-forming fungi.</title>
        <authorList>
            <person name="Beijen E."/>
            <person name="Ohm R.A."/>
        </authorList>
    </citation>
    <scope>NUCLEOTIDE SEQUENCE</scope>
    <source>
        <strain evidence="2">CBS 100526</strain>
    </source>
</reference>
<keyword evidence="3" id="KW-1185">Reference proteome</keyword>
<dbReference type="EMBL" id="JAWRVG010000014">
    <property type="protein sequence ID" value="KAK4075403.1"/>
    <property type="molecule type" value="Genomic_DNA"/>
</dbReference>
<evidence type="ECO:0000256" key="1">
    <source>
        <dbReference type="SAM" id="MobiDB-lite"/>
    </source>
</evidence>
<comment type="caution">
    <text evidence="2">The sequence shown here is derived from an EMBL/GenBank/DDBJ whole genome shotgun (WGS) entry which is preliminary data.</text>
</comment>